<dbReference type="AlphaFoldDB" id="A0A5D3DZG1"/>
<reference evidence="1 2" key="1">
    <citation type="submission" date="2019-08" db="EMBL/GenBank/DDBJ databases">
        <title>Draft genome sequences of two oriental melons (Cucumis melo L. var makuwa).</title>
        <authorList>
            <person name="Kwon S.-Y."/>
        </authorList>
    </citation>
    <scope>NUCLEOTIDE SEQUENCE [LARGE SCALE GENOMIC DNA]</scope>
    <source>
        <strain evidence="2">cv. Chang Bougi</strain>
        <tissue evidence="1">Leaf</tissue>
    </source>
</reference>
<evidence type="ECO:0000313" key="1">
    <source>
        <dbReference type="EMBL" id="TYK28630.1"/>
    </source>
</evidence>
<protein>
    <submittedName>
        <fullName evidence="1">Uncharacterized protein</fullName>
    </submittedName>
</protein>
<organism evidence="1 2">
    <name type="scientific">Cucumis melo var. makuwa</name>
    <name type="common">Oriental melon</name>
    <dbReference type="NCBI Taxonomy" id="1194695"/>
    <lineage>
        <taxon>Eukaryota</taxon>
        <taxon>Viridiplantae</taxon>
        <taxon>Streptophyta</taxon>
        <taxon>Embryophyta</taxon>
        <taxon>Tracheophyta</taxon>
        <taxon>Spermatophyta</taxon>
        <taxon>Magnoliopsida</taxon>
        <taxon>eudicotyledons</taxon>
        <taxon>Gunneridae</taxon>
        <taxon>Pentapetalae</taxon>
        <taxon>rosids</taxon>
        <taxon>fabids</taxon>
        <taxon>Cucurbitales</taxon>
        <taxon>Cucurbitaceae</taxon>
        <taxon>Benincaseae</taxon>
        <taxon>Cucumis</taxon>
    </lineage>
</organism>
<dbReference type="EMBL" id="SSTD01002097">
    <property type="protein sequence ID" value="TYK28630.1"/>
    <property type="molecule type" value="Genomic_DNA"/>
</dbReference>
<name>A0A5D3DZG1_CUCMM</name>
<dbReference type="Proteomes" id="UP000321947">
    <property type="component" value="Unassembled WGS sequence"/>
</dbReference>
<sequence length="114" mass="12623">MVVSFKTTLLTSSYPLKELFTKVPVLTLPNKMGLSNEIIVTVACSLMLSTSLPSYLSGDAILNRMPFRVLYFHTPLDCLKQSPRAWFANFPLSSSIRGTIRGTLITPCSPKSPR</sequence>
<comment type="caution">
    <text evidence="1">The sequence shown here is derived from an EMBL/GenBank/DDBJ whole genome shotgun (WGS) entry which is preliminary data.</text>
</comment>
<accession>A0A5D3DZG1</accession>
<evidence type="ECO:0000313" key="2">
    <source>
        <dbReference type="Proteomes" id="UP000321947"/>
    </source>
</evidence>
<proteinExistence type="predicted"/>
<gene>
    <name evidence="1" type="ORF">E5676_scaffold2030G00560</name>
</gene>